<dbReference type="OrthoDB" id="10068368at2759"/>
<dbReference type="Gene3D" id="1.25.40.90">
    <property type="match status" value="1"/>
</dbReference>
<dbReference type="Proteomes" id="UP000274429">
    <property type="component" value="Unassembled WGS sequence"/>
</dbReference>
<dbReference type="Pfam" id="PF00790">
    <property type="entry name" value="VHS"/>
    <property type="match status" value="1"/>
</dbReference>
<evidence type="ECO:0000313" key="2">
    <source>
        <dbReference type="EMBL" id="VDM24025.1"/>
    </source>
</evidence>
<dbReference type="STRING" id="6205.A0A0R3WTF7"/>
<gene>
    <name evidence="2" type="ORF">TTAC_LOCUS4032</name>
</gene>
<proteinExistence type="predicted"/>
<evidence type="ECO:0000259" key="1">
    <source>
        <dbReference type="PROSITE" id="PS50179"/>
    </source>
</evidence>
<keyword evidence="3" id="KW-1185">Reference proteome</keyword>
<accession>A0A0R3WTF7</accession>
<dbReference type="GO" id="GO:0035091">
    <property type="term" value="F:phosphatidylinositol binding"/>
    <property type="evidence" value="ECO:0007669"/>
    <property type="project" value="InterPro"/>
</dbReference>
<sequence>MKAITLLDACVKNVGNAFAREMSSKDFVGTFKQKYPKLQTTPRMKLIELTKQWAEDYKDNPEFRQVFTFLIF</sequence>
<feature type="domain" description="VHS" evidence="1">
    <location>
        <begin position="1"/>
        <end position="66"/>
    </location>
</feature>
<evidence type="ECO:0000313" key="3">
    <source>
        <dbReference type="Proteomes" id="UP000274429"/>
    </source>
</evidence>
<protein>
    <submittedName>
        <fullName evidence="4">VHS domain-containing protein</fullName>
    </submittedName>
</protein>
<dbReference type="AlphaFoldDB" id="A0A0R3WTF7"/>
<dbReference type="PROSITE" id="PS50179">
    <property type="entry name" value="VHS"/>
    <property type="match status" value="1"/>
</dbReference>
<dbReference type="InterPro" id="IPR008942">
    <property type="entry name" value="ENTH_VHS"/>
</dbReference>
<reference evidence="4" key="1">
    <citation type="submission" date="2017-02" db="UniProtKB">
        <authorList>
            <consortium name="WormBaseParasite"/>
        </authorList>
    </citation>
    <scope>IDENTIFICATION</scope>
</reference>
<dbReference type="InterPro" id="IPR002014">
    <property type="entry name" value="VHS_dom"/>
</dbReference>
<dbReference type="WBParaSite" id="TTAC_0000404701-mRNA-1">
    <property type="protein sequence ID" value="TTAC_0000404701-mRNA-1"/>
    <property type="gene ID" value="TTAC_0000404701"/>
</dbReference>
<dbReference type="SUPFAM" id="SSF48464">
    <property type="entry name" value="ENTH/VHS domain"/>
    <property type="match status" value="1"/>
</dbReference>
<dbReference type="GO" id="GO:0043130">
    <property type="term" value="F:ubiquitin binding"/>
    <property type="evidence" value="ECO:0007669"/>
    <property type="project" value="InterPro"/>
</dbReference>
<organism evidence="4">
    <name type="scientific">Hydatigena taeniaeformis</name>
    <name type="common">Feline tapeworm</name>
    <name type="synonym">Taenia taeniaeformis</name>
    <dbReference type="NCBI Taxonomy" id="6205"/>
    <lineage>
        <taxon>Eukaryota</taxon>
        <taxon>Metazoa</taxon>
        <taxon>Spiralia</taxon>
        <taxon>Lophotrochozoa</taxon>
        <taxon>Platyhelminthes</taxon>
        <taxon>Cestoda</taxon>
        <taxon>Eucestoda</taxon>
        <taxon>Cyclophyllidea</taxon>
        <taxon>Taeniidae</taxon>
        <taxon>Hydatigera</taxon>
    </lineage>
</organism>
<name>A0A0R3WTF7_HYDTA</name>
<reference evidence="2 3" key="2">
    <citation type="submission" date="2018-11" db="EMBL/GenBank/DDBJ databases">
        <authorList>
            <consortium name="Pathogen Informatics"/>
        </authorList>
    </citation>
    <scope>NUCLEOTIDE SEQUENCE [LARGE SCALE GENOMIC DNA]</scope>
</reference>
<dbReference type="EMBL" id="UYWX01003525">
    <property type="protein sequence ID" value="VDM24025.1"/>
    <property type="molecule type" value="Genomic_DNA"/>
</dbReference>
<evidence type="ECO:0000313" key="4">
    <source>
        <dbReference type="WBParaSite" id="TTAC_0000404701-mRNA-1"/>
    </source>
</evidence>